<feature type="signal peptide" evidence="1">
    <location>
        <begin position="1"/>
        <end position="21"/>
    </location>
</feature>
<accession>A0A9P6ZYY3</accession>
<proteinExistence type="predicted"/>
<dbReference type="OrthoDB" id="2692942at2759"/>
<gene>
    <name evidence="2" type="ORF">EV702DRAFT_1087773</name>
</gene>
<name>A0A9P6ZYY3_9AGAM</name>
<reference evidence="2" key="1">
    <citation type="journal article" date="2020" name="New Phytol.">
        <title>Comparative genomics reveals dynamic genome evolution in host specialist ectomycorrhizal fungi.</title>
        <authorList>
            <person name="Lofgren L.A."/>
            <person name="Nguyen N.H."/>
            <person name="Vilgalys R."/>
            <person name="Ruytinx J."/>
            <person name="Liao H.L."/>
            <person name="Branco S."/>
            <person name="Kuo A."/>
            <person name="LaButti K."/>
            <person name="Lipzen A."/>
            <person name="Andreopoulos W."/>
            <person name="Pangilinan J."/>
            <person name="Riley R."/>
            <person name="Hundley H."/>
            <person name="Na H."/>
            <person name="Barry K."/>
            <person name="Grigoriev I.V."/>
            <person name="Stajich J.E."/>
            <person name="Kennedy P.G."/>
        </authorList>
    </citation>
    <scope>NUCLEOTIDE SEQUENCE</scope>
    <source>
        <strain evidence="2">DOB743</strain>
    </source>
</reference>
<comment type="caution">
    <text evidence="2">The sequence shown here is derived from an EMBL/GenBank/DDBJ whole genome shotgun (WGS) entry which is preliminary data.</text>
</comment>
<evidence type="ECO:0000256" key="1">
    <source>
        <dbReference type="SAM" id="SignalP"/>
    </source>
</evidence>
<keyword evidence="3" id="KW-1185">Reference proteome</keyword>
<dbReference type="EMBL" id="JABBWD010000012">
    <property type="protein sequence ID" value="KAG1779389.1"/>
    <property type="molecule type" value="Genomic_DNA"/>
</dbReference>
<sequence length="76" mass="8180">MRFSRTIILAVVAALASSISATPIDDSADSAESCPILCYWYTQCNDCSLGMCVSFSGLCPGFNQMTHWHGRSPLCA</sequence>
<organism evidence="2 3">
    <name type="scientific">Suillus placidus</name>
    <dbReference type="NCBI Taxonomy" id="48579"/>
    <lineage>
        <taxon>Eukaryota</taxon>
        <taxon>Fungi</taxon>
        <taxon>Dikarya</taxon>
        <taxon>Basidiomycota</taxon>
        <taxon>Agaricomycotina</taxon>
        <taxon>Agaricomycetes</taxon>
        <taxon>Agaricomycetidae</taxon>
        <taxon>Boletales</taxon>
        <taxon>Suillineae</taxon>
        <taxon>Suillaceae</taxon>
        <taxon>Suillus</taxon>
    </lineage>
</organism>
<evidence type="ECO:0000313" key="3">
    <source>
        <dbReference type="Proteomes" id="UP000714275"/>
    </source>
</evidence>
<feature type="chain" id="PRO_5040475995" evidence="1">
    <location>
        <begin position="22"/>
        <end position="76"/>
    </location>
</feature>
<dbReference type="Proteomes" id="UP000714275">
    <property type="component" value="Unassembled WGS sequence"/>
</dbReference>
<dbReference type="AlphaFoldDB" id="A0A9P6ZYY3"/>
<keyword evidence="1" id="KW-0732">Signal</keyword>
<evidence type="ECO:0000313" key="2">
    <source>
        <dbReference type="EMBL" id="KAG1779389.1"/>
    </source>
</evidence>
<protein>
    <submittedName>
        <fullName evidence="2">Uncharacterized protein</fullName>
    </submittedName>
</protein>